<dbReference type="InterPro" id="IPR000472">
    <property type="entry name" value="Activin_recp"/>
</dbReference>
<evidence type="ECO:0000313" key="16">
    <source>
        <dbReference type="Proteomes" id="UP000494165"/>
    </source>
</evidence>
<proteinExistence type="inferred from homology"/>
<comment type="caution">
    <text evidence="15">The sequence shown here is derived from an EMBL/GenBank/DDBJ whole genome shotgun (WGS) entry which is preliminary data.</text>
</comment>
<keyword evidence="10 13" id="KW-1133">Transmembrane helix</keyword>
<dbReference type="InterPro" id="IPR011009">
    <property type="entry name" value="Kinase-like_dom_sf"/>
</dbReference>
<dbReference type="SUPFAM" id="SSF57302">
    <property type="entry name" value="Snake toxin-like"/>
    <property type="match status" value="1"/>
</dbReference>
<evidence type="ECO:0000256" key="7">
    <source>
        <dbReference type="ARBA" id="ARBA00022741"/>
    </source>
</evidence>
<dbReference type="InterPro" id="IPR000333">
    <property type="entry name" value="TGFB_receptor"/>
</dbReference>
<keyword evidence="3 13" id="KW-0723">Serine/threonine-protein kinase</keyword>
<keyword evidence="11 13" id="KW-0472">Membrane</keyword>
<gene>
    <name evidence="15" type="ORF">CLODIP_2_CD07493</name>
</gene>
<dbReference type="GO" id="GO:0048185">
    <property type="term" value="F:activin binding"/>
    <property type="evidence" value="ECO:0007669"/>
    <property type="project" value="TreeGrafter"/>
</dbReference>
<protein>
    <recommendedName>
        <fullName evidence="13">Serine/threonine-protein kinase receptor</fullName>
        <ecNumber evidence="13">2.7.11.30</ecNumber>
    </recommendedName>
</protein>
<dbReference type="Gene3D" id="3.30.200.20">
    <property type="entry name" value="Phosphorylase Kinase, domain 1"/>
    <property type="match status" value="1"/>
</dbReference>
<evidence type="ECO:0000256" key="8">
    <source>
        <dbReference type="ARBA" id="ARBA00022777"/>
    </source>
</evidence>
<evidence type="ECO:0000256" key="4">
    <source>
        <dbReference type="ARBA" id="ARBA00022679"/>
    </source>
</evidence>
<evidence type="ECO:0000256" key="12">
    <source>
        <dbReference type="ARBA" id="ARBA00023170"/>
    </source>
</evidence>
<evidence type="ECO:0000256" key="5">
    <source>
        <dbReference type="ARBA" id="ARBA00022692"/>
    </source>
</evidence>
<keyword evidence="13" id="KW-0464">Manganese</keyword>
<dbReference type="Pfam" id="PF00069">
    <property type="entry name" value="Pkinase"/>
    <property type="match status" value="1"/>
</dbReference>
<keyword evidence="6" id="KW-0732">Signal</keyword>
<sequence>MQAFACHEIKSNKTVICDIFNKSNQTSQCDDPRTCIKQAPCPSSEQEQHCFALWKINEEGVPSVEMKGCFLHNMDCAKQVKCVTSETVKDGLFFCCCTGDLCNSNFEYVPPVTEKPTIQIFSASEYEADDRENEKVFLIVSVSLFTFSAFALIIFTAYRYRKMRSFNQLPTHDPNPIPPSPAAGLRPIQLLEIKARGRFGAVWKAQYRSDAVVAVKIFPIQDKLSWVTEQEIFKLPHMDHENILSFYGAERRGDNLQAEFWLITAYHERGSLCEFLKTSVVSWPELCRIAESMARGLMHLHEEMAGSREQGRKPSVAHRDFKSKNVLLKSDLTACIADFGLALIFQPGKPCGDTHGQVGTRRYMAPEVLEGAINFSRDAFLRIDMYACGLVLWELVSRCTAQDGPIPEHMLPFEEEVGQHPSLEDMQEAVVHKKMRPAIRETWKQHLGLVALSETMEECWDHDAEARLSASCVMERVAQEARMLPLGNNNICLIGGNHMQLQQTATLIDCKESSM</sequence>
<reference evidence="15 16" key="1">
    <citation type="submission" date="2020-04" db="EMBL/GenBank/DDBJ databases">
        <authorList>
            <person name="Alioto T."/>
            <person name="Alioto T."/>
            <person name="Gomez Garrido J."/>
        </authorList>
    </citation>
    <scope>NUCLEOTIDE SEQUENCE [LARGE SCALE GENOMIC DNA]</scope>
</reference>
<evidence type="ECO:0000256" key="13">
    <source>
        <dbReference type="RuleBase" id="RU361271"/>
    </source>
</evidence>
<accession>A0A8S1CF91</accession>
<evidence type="ECO:0000256" key="3">
    <source>
        <dbReference type="ARBA" id="ARBA00022527"/>
    </source>
</evidence>
<evidence type="ECO:0000259" key="14">
    <source>
        <dbReference type="PROSITE" id="PS50011"/>
    </source>
</evidence>
<dbReference type="PANTHER" id="PTHR23255">
    <property type="entry name" value="TRANSFORMING GROWTH FACTOR-BETA RECEPTOR TYPE I AND II"/>
    <property type="match status" value="1"/>
</dbReference>
<dbReference type="CDD" id="cd23615">
    <property type="entry name" value="TFP_LU_ECD_ACVR2"/>
    <property type="match status" value="1"/>
</dbReference>
<dbReference type="Gene3D" id="1.10.510.10">
    <property type="entry name" value="Transferase(Phosphotransferase) domain 1"/>
    <property type="match status" value="1"/>
</dbReference>
<dbReference type="PRINTS" id="PR00653">
    <property type="entry name" value="ACTIVIN2R"/>
</dbReference>
<keyword evidence="9 13" id="KW-0067">ATP-binding</keyword>
<evidence type="ECO:0000256" key="11">
    <source>
        <dbReference type="ARBA" id="ARBA00023136"/>
    </source>
</evidence>
<dbReference type="FunFam" id="1.10.510.10:FF:000099">
    <property type="entry name" value="Serine/threonine-protein kinase receptor"/>
    <property type="match status" value="1"/>
</dbReference>
<dbReference type="Proteomes" id="UP000494165">
    <property type="component" value="Unassembled WGS sequence"/>
</dbReference>
<evidence type="ECO:0000256" key="6">
    <source>
        <dbReference type="ARBA" id="ARBA00022729"/>
    </source>
</evidence>
<dbReference type="EC" id="2.7.11.30" evidence="13"/>
<dbReference type="CDD" id="cd14053">
    <property type="entry name" value="STKc_ACVR2"/>
    <property type="match status" value="1"/>
</dbReference>
<dbReference type="Pfam" id="PF01064">
    <property type="entry name" value="Activin_recp"/>
    <property type="match status" value="1"/>
</dbReference>
<dbReference type="GO" id="GO:0046872">
    <property type="term" value="F:metal ion binding"/>
    <property type="evidence" value="ECO:0007669"/>
    <property type="project" value="UniProtKB-KW"/>
</dbReference>
<evidence type="ECO:0000256" key="2">
    <source>
        <dbReference type="ARBA" id="ARBA00009605"/>
    </source>
</evidence>
<dbReference type="PROSITE" id="PS00108">
    <property type="entry name" value="PROTEIN_KINASE_ST"/>
    <property type="match status" value="1"/>
</dbReference>
<feature type="transmembrane region" description="Helical" evidence="13">
    <location>
        <begin position="136"/>
        <end position="158"/>
    </location>
</feature>
<evidence type="ECO:0000313" key="15">
    <source>
        <dbReference type="EMBL" id="CAB3367025.1"/>
    </source>
</evidence>
<keyword evidence="13" id="KW-0460">Magnesium</keyword>
<dbReference type="FunFam" id="3.30.200.20:FF:000094">
    <property type="entry name" value="Serine/threonine-protein kinase receptor"/>
    <property type="match status" value="1"/>
</dbReference>
<dbReference type="OrthoDB" id="547665at2759"/>
<comment type="catalytic activity">
    <reaction evidence="13">
        <text>L-threonyl-[receptor-protein] + ATP = O-phospho-L-threonyl-[receptor-protein] + ADP + H(+)</text>
        <dbReference type="Rhea" id="RHEA:44880"/>
        <dbReference type="Rhea" id="RHEA-COMP:11024"/>
        <dbReference type="Rhea" id="RHEA-COMP:11025"/>
        <dbReference type="ChEBI" id="CHEBI:15378"/>
        <dbReference type="ChEBI" id="CHEBI:30013"/>
        <dbReference type="ChEBI" id="CHEBI:30616"/>
        <dbReference type="ChEBI" id="CHEBI:61977"/>
        <dbReference type="ChEBI" id="CHEBI:456216"/>
        <dbReference type="EC" id="2.7.11.30"/>
    </reaction>
</comment>
<evidence type="ECO:0000256" key="1">
    <source>
        <dbReference type="ARBA" id="ARBA00004479"/>
    </source>
</evidence>
<keyword evidence="4 13" id="KW-0808">Transferase</keyword>
<keyword evidence="5 13" id="KW-0812">Transmembrane</keyword>
<comment type="similarity">
    <text evidence="2 13">Belongs to the protein kinase superfamily. TKL Ser/Thr protein kinase family. TGFB receptor subfamily.</text>
</comment>
<comment type="subcellular location">
    <subcellularLocation>
        <location evidence="1 13">Membrane</location>
        <topology evidence="1 13">Single-pass type I membrane protein</topology>
    </subcellularLocation>
</comment>
<keyword evidence="16" id="KW-1185">Reference proteome</keyword>
<dbReference type="GO" id="GO:0005524">
    <property type="term" value="F:ATP binding"/>
    <property type="evidence" value="ECO:0007669"/>
    <property type="project" value="UniProtKB-UniRule"/>
</dbReference>
<dbReference type="InterPro" id="IPR045860">
    <property type="entry name" value="Snake_toxin-like_sf"/>
</dbReference>
<name>A0A8S1CF91_9INSE</name>
<dbReference type="AlphaFoldDB" id="A0A8S1CF91"/>
<dbReference type="EMBL" id="CADEPI010000028">
    <property type="protein sequence ID" value="CAB3367025.1"/>
    <property type="molecule type" value="Genomic_DNA"/>
</dbReference>
<keyword evidence="13" id="KW-0479">Metal-binding</keyword>
<evidence type="ECO:0000256" key="10">
    <source>
        <dbReference type="ARBA" id="ARBA00022989"/>
    </source>
</evidence>
<dbReference type="SUPFAM" id="SSF56112">
    <property type="entry name" value="Protein kinase-like (PK-like)"/>
    <property type="match status" value="1"/>
</dbReference>
<dbReference type="PROSITE" id="PS50011">
    <property type="entry name" value="PROTEIN_KINASE_DOM"/>
    <property type="match status" value="1"/>
</dbReference>
<keyword evidence="12 13" id="KW-0675">Receptor</keyword>
<dbReference type="GO" id="GO:0071363">
    <property type="term" value="P:cellular response to growth factor stimulus"/>
    <property type="evidence" value="ECO:0007669"/>
    <property type="project" value="TreeGrafter"/>
</dbReference>
<dbReference type="InterPro" id="IPR000719">
    <property type="entry name" value="Prot_kinase_dom"/>
</dbReference>
<feature type="domain" description="Protein kinase" evidence="14">
    <location>
        <begin position="188"/>
        <end position="483"/>
    </location>
</feature>
<dbReference type="GO" id="GO:0048179">
    <property type="term" value="C:activin receptor complex"/>
    <property type="evidence" value="ECO:0007669"/>
    <property type="project" value="TreeGrafter"/>
</dbReference>
<keyword evidence="8 13" id="KW-0418">Kinase</keyword>
<dbReference type="Gene3D" id="2.10.60.10">
    <property type="entry name" value="CD59"/>
    <property type="match status" value="1"/>
</dbReference>
<dbReference type="GO" id="GO:0017002">
    <property type="term" value="F:activin receptor activity"/>
    <property type="evidence" value="ECO:0007669"/>
    <property type="project" value="TreeGrafter"/>
</dbReference>
<evidence type="ECO:0000256" key="9">
    <source>
        <dbReference type="ARBA" id="ARBA00022840"/>
    </source>
</evidence>
<dbReference type="PANTHER" id="PTHR23255:SF98">
    <property type="entry name" value="SERINE_THREONINE-PROTEIN KINASE RECEPTOR"/>
    <property type="match status" value="1"/>
</dbReference>
<dbReference type="InterPro" id="IPR008271">
    <property type="entry name" value="Ser/Thr_kinase_AS"/>
</dbReference>
<comment type="cofactor">
    <cofactor evidence="13">
        <name>Mg(2+)</name>
        <dbReference type="ChEBI" id="CHEBI:18420"/>
    </cofactor>
    <cofactor evidence="13">
        <name>Mn(2+)</name>
        <dbReference type="ChEBI" id="CHEBI:29035"/>
    </cofactor>
</comment>
<organism evidence="15 16">
    <name type="scientific">Cloeon dipterum</name>
    <dbReference type="NCBI Taxonomy" id="197152"/>
    <lineage>
        <taxon>Eukaryota</taxon>
        <taxon>Metazoa</taxon>
        <taxon>Ecdysozoa</taxon>
        <taxon>Arthropoda</taxon>
        <taxon>Hexapoda</taxon>
        <taxon>Insecta</taxon>
        <taxon>Pterygota</taxon>
        <taxon>Palaeoptera</taxon>
        <taxon>Ephemeroptera</taxon>
        <taxon>Pisciforma</taxon>
        <taxon>Baetidae</taxon>
        <taxon>Cloeon</taxon>
    </lineage>
</organism>
<keyword evidence="7 13" id="KW-0547">Nucleotide-binding</keyword>